<dbReference type="HOGENOM" id="CLU_015101_3_1_1"/>
<reference evidence="3 4" key="1">
    <citation type="submission" date="2014-02" db="EMBL/GenBank/DDBJ databases">
        <title>The genome sequence of Colletotrichum fioriniae PJ7.</title>
        <authorList>
            <person name="Baroncelli R."/>
            <person name="Thon M.R."/>
        </authorList>
    </citation>
    <scope>NUCLEOTIDE SEQUENCE [LARGE SCALE GENOMIC DNA]</scope>
    <source>
        <strain evidence="3 4">PJ7</strain>
    </source>
</reference>
<sequence length="314" mass="34280">MLSHAVWIVFLVAAHAAVLPPTHLQRQARAPSTSSIVVFGDSFSDNGNGAARVSNNAWPTDKYLLSYKGRFSNGIVWAEYVAANLSLPLYDYAVGGATTSNALIQGYTGAKGDIAVPSVIDQVVSFLAKMNPQGGAFGASDSMATETPLLILFAGANDVLFNANISASQSYQIIRQAEAKLRDAYPSARVLTLTPPDISRLPYGFYLEDSLAKNQLRTFTDQLGELLDRSKIGTVNVDLRPLFDDFEYYASPRVYGFDPLGKYGSCLEGAYGETSNVTICGDPDRRVYWDEYHPTTHTHSWIAKEVLDVLRGPF</sequence>
<dbReference type="EMBL" id="JARH01000897">
    <property type="protein sequence ID" value="EXF75560.1"/>
    <property type="molecule type" value="Genomic_DNA"/>
</dbReference>
<organism evidence="3 4">
    <name type="scientific">Colletotrichum fioriniae PJ7</name>
    <dbReference type="NCBI Taxonomy" id="1445577"/>
    <lineage>
        <taxon>Eukaryota</taxon>
        <taxon>Fungi</taxon>
        <taxon>Dikarya</taxon>
        <taxon>Ascomycota</taxon>
        <taxon>Pezizomycotina</taxon>
        <taxon>Sordariomycetes</taxon>
        <taxon>Hypocreomycetidae</taxon>
        <taxon>Glomerellales</taxon>
        <taxon>Glomerellaceae</taxon>
        <taxon>Colletotrichum</taxon>
        <taxon>Colletotrichum acutatum species complex</taxon>
    </lineage>
</organism>
<dbReference type="KEGG" id="cfj:CFIO01_06296"/>
<gene>
    <name evidence="3" type="ORF">CFIO01_06296</name>
</gene>
<dbReference type="InterPro" id="IPR036514">
    <property type="entry name" value="SGNH_hydro_sf"/>
</dbReference>
<comment type="caution">
    <text evidence="3">The sequence shown here is derived from an EMBL/GenBank/DDBJ whole genome shotgun (WGS) entry which is preliminary data.</text>
</comment>
<dbReference type="InterPro" id="IPR051058">
    <property type="entry name" value="GDSL_Est/Lipase"/>
</dbReference>
<evidence type="ECO:0000313" key="3">
    <source>
        <dbReference type="EMBL" id="EXF75560.1"/>
    </source>
</evidence>
<dbReference type="AlphaFoldDB" id="A0A010QFL9"/>
<evidence type="ECO:0000256" key="2">
    <source>
        <dbReference type="SAM" id="SignalP"/>
    </source>
</evidence>
<keyword evidence="2" id="KW-0732">Signal</keyword>
<dbReference type="STRING" id="1445577.A0A010QFL9"/>
<dbReference type="Gene3D" id="3.40.50.1110">
    <property type="entry name" value="SGNH hydrolase"/>
    <property type="match status" value="1"/>
</dbReference>
<dbReference type="PANTHER" id="PTHR45648:SF22">
    <property type="entry name" value="GDSL LIPASE_ACYLHYDROLASE FAMILY PROTEIN (AFU_ORTHOLOGUE AFUA_4G14700)"/>
    <property type="match status" value="1"/>
</dbReference>
<name>A0A010QFL9_9PEZI</name>
<accession>A0A010QFL9</accession>
<feature type="chain" id="PRO_5001455291" evidence="2">
    <location>
        <begin position="17"/>
        <end position="314"/>
    </location>
</feature>
<dbReference type="OrthoDB" id="1600564at2759"/>
<dbReference type="CDD" id="cd01846">
    <property type="entry name" value="fatty_acyltransferase_like"/>
    <property type="match status" value="1"/>
</dbReference>
<dbReference type="Pfam" id="PF00657">
    <property type="entry name" value="Lipase_GDSL"/>
    <property type="match status" value="1"/>
</dbReference>
<protein>
    <submittedName>
        <fullName evidence="3">GDSL-like Lipase/Acylhydrolase</fullName>
    </submittedName>
</protein>
<dbReference type="SUPFAM" id="SSF52266">
    <property type="entry name" value="SGNH hydrolase"/>
    <property type="match status" value="1"/>
</dbReference>
<feature type="signal peptide" evidence="2">
    <location>
        <begin position="1"/>
        <end position="16"/>
    </location>
</feature>
<keyword evidence="1 3" id="KW-0378">Hydrolase</keyword>
<dbReference type="InterPro" id="IPR001087">
    <property type="entry name" value="GDSL"/>
</dbReference>
<dbReference type="eggNOG" id="ENOG502SKVX">
    <property type="taxonomic scope" value="Eukaryota"/>
</dbReference>
<dbReference type="GO" id="GO:0016788">
    <property type="term" value="F:hydrolase activity, acting on ester bonds"/>
    <property type="evidence" value="ECO:0007669"/>
    <property type="project" value="InterPro"/>
</dbReference>
<dbReference type="Proteomes" id="UP000020467">
    <property type="component" value="Unassembled WGS sequence"/>
</dbReference>
<evidence type="ECO:0000256" key="1">
    <source>
        <dbReference type="ARBA" id="ARBA00022801"/>
    </source>
</evidence>
<keyword evidence="4" id="KW-1185">Reference proteome</keyword>
<dbReference type="PANTHER" id="PTHR45648">
    <property type="entry name" value="GDSL LIPASE/ACYLHYDROLASE FAMILY PROTEIN (AFU_ORTHOLOGUE AFUA_4G14700)"/>
    <property type="match status" value="1"/>
</dbReference>
<evidence type="ECO:0000313" key="4">
    <source>
        <dbReference type="Proteomes" id="UP000020467"/>
    </source>
</evidence>
<proteinExistence type="predicted"/>